<proteinExistence type="predicted"/>
<dbReference type="EMBL" id="CP132508">
    <property type="protein sequence ID" value="WPD20231.1"/>
    <property type="molecule type" value="Genomic_DNA"/>
</dbReference>
<dbReference type="PANTHER" id="PTHR36836">
    <property type="entry name" value="COLANIC ACID BIOSYNTHESIS PROTEIN WCAK"/>
    <property type="match status" value="1"/>
</dbReference>
<evidence type="ECO:0000313" key="3">
    <source>
        <dbReference type="Proteomes" id="UP001304683"/>
    </source>
</evidence>
<evidence type="ECO:0000259" key="1">
    <source>
        <dbReference type="Pfam" id="PF04230"/>
    </source>
</evidence>
<dbReference type="Gene3D" id="3.40.50.2000">
    <property type="entry name" value="Glycogen Phosphorylase B"/>
    <property type="match status" value="1"/>
</dbReference>
<dbReference type="NCBIfam" id="TIGR03609">
    <property type="entry name" value="S_layer_CsaB"/>
    <property type="match status" value="1"/>
</dbReference>
<dbReference type="RefSeq" id="WP_318751589.1">
    <property type="nucleotide sequence ID" value="NZ_CP132508.1"/>
</dbReference>
<dbReference type="Proteomes" id="UP001304683">
    <property type="component" value="Chromosome"/>
</dbReference>
<feature type="domain" description="Polysaccharide pyruvyl transferase" evidence="1">
    <location>
        <begin position="9"/>
        <end position="290"/>
    </location>
</feature>
<dbReference type="InterPro" id="IPR007345">
    <property type="entry name" value="Polysacch_pyruvyl_Trfase"/>
</dbReference>
<accession>A0ABZ0QRV5</accession>
<sequence length="356" mass="39221">MSGYYGFGNAGDEAILAALIRSLETTGTSLVPVVLSATPADTSRQHGVASIFRYDLPAIARVLRACSGFISGGGTLLQDATGPRSVLYYLGLLRWAQRWGKPTFVYAQGVGPVRSSLYRVWMRRVLRRATYVSVRDRRSAALLKALGVPASLIDVVADPVLLLEPAPTDRAELILHEEGLRTDAAPIIIAPRPTAGQEQLIAQLAAGADRLVEEGYAIWLLPMQPAVDTAVCYRIRERMRHPATILRGDYRPEELLALMTYAKLVIGIRLHALIMAVNVGVPVVGLSYDPKVDGFLEEVGKIPLAPIQAVSKAWLVREALSILRNWDNHRRWIETRRDHLRKRALRPAQVIAAYLG</sequence>
<organism evidence="2 3">
    <name type="scientific">Thermaerobacter composti</name>
    <dbReference type="NCBI Taxonomy" id="554949"/>
    <lineage>
        <taxon>Bacteria</taxon>
        <taxon>Bacillati</taxon>
        <taxon>Bacillota</taxon>
        <taxon>Clostridia</taxon>
        <taxon>Eubacteriales</taxon>
        <taxon>Clostridiales Family XVII. Incertae Sedis</taxon>
        <taxon>Thermaerobacter</taxon>
    </lineage>
</organism>
<dbReference type="InterPro" id="IPR019896">
    <property type="entry name" value="Polysacch_pyruvyl_Trfase_CsaB"/>
</dbReference>
<evidence type="ECO:0000313" key="2">
    <source>
        <dbReference type="EMBL" id="WPD20231.1"/>
    </source>
</evidence>
<gene>
    <name evidence="2" type="primary">csaB</name>
    <name evidence="2" type="ORF">Q5761_03090</name>
</gene>
<dbReference type="SUPFAM" id="SSF53756">
    <property type="entry name" value="UDP-Glycosyltransferase/glycogen phosphorylase"/>
    <property type="match status" value="1"/>
</dbReference>
<protein>
    <submittedName>
        <fullName evidence="2">Polysaccharide pyruvyl transferase CsaB</fullName>
    </submittedName>
</protein>
<keyword evidence="3" id="KW-1185">Reference proteome</keyword>
<dbReference type="GO" id="GO:0016740">
    <property type="term" value="F:transferase activity"/>
    <property type="evidence" value="ECO:0007669"/>
    <property type="project" value="UniProtKB-KW"/>
</dbReference>
<reference evidence="2 3" key="1">
    <citation type="submission" date="2023-08" db="EMBL/GenBank/DDBJ databases">
        <title>Genome sequence of Thermaerobacter compostii strain Ins1, a spore-forming filamentous bacterium isolated from a deep geothermal reservoir.</title>
        <authorList>
            <person name="Bregnard D."/>
            <person name="Gonzalez D."/>
            <person name="Junier P."/>
        </authorList>
    </citation>
    <scope>NUCLEOTIDE SEQUENCE [LARGE SCALE GENOMIC DNA]</scope>
    <source>
        <strain evidence="2 3">Ins1</strain>
    </source>
</reference>
<dbReference type="Pfam" id="PF04230">
    <property type="entry name" value="PS_pyruv_trans"/>
    <property type="match status" value="1"/>
</dbReference>
<dbReference type="PANTHER" id="PTHR36836:SF1">
    <property type="entry name" value="COLANIC ACID BIOSYNTHESIS PROTEIN WCAK"/>
    <property type="match status" value="1"/>
</dbReference>
<name>A0ABZ0QRV5_9FIRM</name>
<keyword evidence="2" id="KW-0808">Transferase</keyword>